<dbReference type="AlphaFoldDB" id="R7TCV3"/>
<sequence length="134" mass="14252">MILLVLVVLILQTSFCEGAECTRNFTTQSKISLDANQLLFVRSASFVGQLAILLEDSTLILTLFFPSNTMIQVGDGPTVGGLNIPSSFWVALIDDKIKFGGGTVVGNSVIDEGTVPSGNISYVEVVPTGWLAVK</sequence>
<dbReference type="EMBL" id="AMQN01013863">
    <property type="status" value="NOT_ANNOTATED_CDS"/>
    <property type="molecule type" value="Genomic_DNA"/>
</dbReference>
<gene>
    <name evidence="2" type="ORF">CAPTEDRAFT_217542</name>
</gene>
<evidence type="ECO:0000313" key="4">
    <source>
        <dbReference type="Proteomes" id="UP000014760"/>
    </source>
</evidence>
<reference evidence="2 4" key="2">
    <citation type="journal article" date="2013" name="Nature">
        <title>Insights into bilaterian evolution from three spiralian genomes.</title>
        <authorList>
            <person name="Simakov O."/>
            <person name="Marletaz F."/>
            <person name="Cho S.J."/>
            <person name="Edsinger-Gonzales E."/>
            <person name="Havlak P."/>
            <person name="Hellsten U."/>
            <person name="Kuo D.H."/>
            <person name="Larsson T."/>
            <person name="Lv J."/>
            <person name="Arendt D."/>
            <person name="Savage R."/>
            <person name="Osoegawa K."/>
            <person name="de Jong P."/>
            <person name="Grimwood J."/>
            <person name="Chapman J.A."/>
            <person name="Shapiro H."/>
            <person name="Aerts A."/>
            <person name="Otillar R.P."/>
            <person name="Terry A.Y."/>
            <person name="Boore J.L."/>
            <person name="Grigoriev I.V."/>
            <person name="Lindberg D.R."/>
            <person name="Seaver E.C."/>
            <person name="Weisblat D.A."/>
            <person name="Putnam N.H."/>
            <person name="Rokhsar D.S."/>
        </authorList>
    </citation>
    <scope>NUCLEOTIDE SEQUENCE</scope>
    <source>
        <strain evidence="2 4">I ESC-2004</strain>
    </source>
</reference>
<proteinExistence type="predicted"/>
<dbReference type="EMBL" id="KB310559">
    <property type="protein sequence ID" value="ELT91297.1"/>
    <property type="molecule type" value="Genomic_DNA"/>
</dbReference>
<dbReference type="Proteomes" id="UP000014760">
    <property type="component" value="Unassembled WGS sequence"/>
</dbReference>
<feature type="chain" id="PRO_5008786875" evidence="1">
    <location>
        <begin position="19"/>
        <end position="134"/>
    </location>
</feature>
<evidence type="ECO:0000313" key="3">
    <source>
        <dbReference type="EnsemblMetazoa" id="CapteP217542"/>
    </source>
</evidence>
<evidence type="ECO:0000256" key="1">
    <source>
        <dbReference type="SAM" id="SignalP"/>
    </source>
</evidence>
<feature type="signal peptide" evidence="1">
    <location>
        <begin position="1"/>
        <end position="18"/>
    </location>
</feature>
<evidence type="ECO:0000313" key="2">
    <source>
        <dbReference type="EMBL" id="ELT91297.1"/>
    </source>
</evidence>
<protein>
    <submittedName>
        <fullName evidence="2 3">Uncharacterized protein</fullName>
    </submittedName>
</protein>
<accession>R7TCV3</accession>
<dbReference type="HOGENOM" id="CLU_1898218_0_0_1"/>
<keyword evidence="4" id="KW-1185">Reference proteome</keyword>
<name>R7TCV3_CAPTE</name>
<dbReference type="EnsemblMetazoa" id="CapteT217542">
    <property type="protein sequence ID" value="CapteP217542"/>
    <property type="gene ID" value="CapteG217542"/>
</dbReference>
<reference evidence="3" key="3">
    <citation type="submission" date="2015-06" db="UniProtKB">
        <authorList>
            <consortium name="EnsemblMetazoa"/>
        </authorList>
    </citation>
    <scope>IDENTIFICATION</scope>
</reference>
<reference evidence="4" key="1">
    <citation type="submission" date="2012-12" db="EMBL/GenBank/DDBJ databases">
        <authorList>
            <person name="Hellsten U."/>
            <person name="Grimwood J."/>
            <person name="Chapman J.A."/>
            <person name="Shapiro H."/>
            <person name="Aerts A."/>
            <person name="Otillar R.P."/>
            <person name="Terry A.Y."/>
            <person name="Boore J.L."/>
            <person name="Simakov O."/>
            <person name="Marletaz F."/>
            <person name="Cho S.-J."/>
            <person name="Edsinger-Gonzales E."/>
            <person name="Havlak P."/>
            <person name="Kuo D.-H."/>
            <person name="Larsson T."/>
            <person name="Lv J."/>
            <person name="Arendt D."/>
            <person name="Savage R."/>
            <person name="Osoegawa K."/>
            <person name="de Jong P."/>
            <person name="Lindberg D.R."/>
            <person name="Seaver E.C."/>
            <person name="Weisblat D.A."/>
            <person name="Putnam N.H."/>
            <person name="Grigoriev I.V."/>
            <person name="Rokhsar D.S."/>
        </authorList>
    </citation>
    <scope>NUCLEOTIDE SEQUENCE</scope>
    <source>
        <strain evidence="4">I ESC-2004</strain>
    </source>
</reference>
<organism evidence="2">
    <name type="scientific">Capitella teleta</name>
    <name type="common">Polychaete worm</name>
    <dbReference type="NCBI Taxonomy" id="283909"/>
    <lineage>
        <taxon>Eukaryota</taxon>
        <taxon>Metazoa</taxon>
        <taxon>Spiralia</taxon>
        <taxon>Lophotrochozoa</taxon>
        <taxon>Annelida</taxon>
        <taxon>Polychaeta</taxon>
        <taxon>Sedentaria</taxon>
        <taxon>Scolecida</taxon>
        <taxon>Capitellidae</taxon>
        <taxon>Capitella</taxon>
    </lineage>
</organism>
<keyword evidence="1" id="KW-0732">Signal</keyword>